<gene>
    <name evidence="1" type="ORF">MNBD_CHLOROFLEXI01-247</name>
</gene>
<dbReference type="AlphaFoldDB" id="A0A3B0VRW2"/>
<dbReference type="EMBL" id="UOEU01000520">
    <property type="protein sequence ID" value="VAW34204.1"/>
    <property type="molecule type" value="Genomic_DNA"/>
</dbReference>
<accession>A0A3B0VRW2</accession>
<evidence type="ECO:0000313" key="1">
    <source>
        <dbReference type="EMBL" id="VAW34204.1"/>
    </source>
</evidence>
<name>A0A3B0VRW2_9ZZZZ</name>
<organism evidence="1">
    <name type="scientific">hydrothermal vent metagenome</name>
    <dbReference type="NCBI Taxonomy" id="652676"/>
    <lineage>
        <taxon>unclassified sequences</taxon>
        <taxon>metagenomes</taxon>
        <taxon>ecological metagenomes</taxon>
    </lineage>
</organism>
<reference evidence="1" key="1">
    <citation type="submission" date="2018-06" db="EMBL/GenBank/DDBJ databases">
        <authorList>
            <person name="Zhirakovskaya E."/>
        </authorList>
    </citation>
    <scope>NUCLEOTIDE SEQUENCE</scope>
</reference>
<protein>
    <submittedName>
        <fullName evidence="1">Uncharacterized protein</fullName>
    </submittedName>
</protein>
<proteinExistence type="predicted"/>
<sequence>MAARRQSKNVFAVDHEVHDALQNAQWTFGTTTDRNVYELRLDLATPAATTAEKANAPVIGLPTLDGFLSYVAFQAALHEAALVNPHLSKRLIWQWNTALRESDSWIDFQLPLCTISLPDSSSLFDCSIGLPIDENGDMLIPAGAFFVRNNHDLVTYPEVVDSIPLRRRVSQPFERPISLKTNLVRRDGSKKALESGSTKPLDNRLYFPLTTSYLFFFRGNKEGVERLLNFAIDNRIGIGKKTTLGYGQISSFNVKYRPDIKATWAYPILDNNQLALIKSLPFDRVYARRQSSDRNNLELFGCEKFALIAAIETLGTYRPPYWLRERRTQIVRYGSIIQKR</sequence>